<dbReference type="InterPro" id="IPR036102">
    <property type="entry name" value="OsmC/Ohrsf"/>
</dbReference>
<organism evidence="1 2">
    <name type="scientific">Neopusillimonas maritima</name>
    <dbReference type="NCBI Taxonomy" id="2026239"/>
    <lineage>
        <taxon>Bacteria</taxon>
        <taxon>Pseudomonadati</taxon>
        <taxon>Pseudomonadota</taxon>
        <taxon>Betaproteobacteria</taxon>
        <taxon>Burkholderiales</taxon>
        <taxon>Alcaligenaceae</taxon>
        <taxon>Neopusillimonas</taxon>
    </lineage>
</organism>
<dbReference type="Gene3D" id="3.30.300.20">
    <property type="match status" value="1"/>
</dbReference>
<accession>A0ABX9MZS7</accession>
<dbReference type="Proteomes" id="UP000266483">
    <property type="component" value="Unassembled WGS sequence"/>
</dbReference>
<dbReference type="EMBL" id="NQOU01000001">
    <property type="protein sequence ID" value="RII84485.1"/>
    <property type="molecule type" value="Genomic_DNA"/>
</dbReference>
<name>A0ABX9MZS7_9BURK</name>
<keyword evidence="2" id="KW-1185">Reference proteome</keyword>
<dbReference type="Pfam" id="PF02566">
    <property type="entry name" value="OsmC"/>
    <property type="match status" value="1"/>
</dbReference>
<proteinExistence type="predicted"/>
<dbReference type="InterPro" id="IPR003718">
    <property type="entry name" value="OsmC/Ohr_fam"/>
</dbReference>
<dbReference type="RefSeq" id="WP_119441247.1">
    <property type="nucleotide sequence ID" value="NZ_CP170494.1"/>
</dbReference>
<dbReference type="InterPro" id="IPR015946">
    <property type="entry name" value="KH_dom-like_a/b"/>
</dbReference>
<evidence type="ECO:0000313" key="2">
    <source>
        <dbReference type="Proteomes" id="UP000266483"/>
    </source>
</evidence>
<comment type="caution">
    <text evidence="1">The sequence shown here is derived from an EMBL/GenBank/DDBJ whole genome shotgun (WGS) entry which is preliminary data.</text>
</comment>
<evidence type="ECO:0000313" key="1">
    <source>
        <dbReference type="EMBL" id="RII84485.1"/>
    </source>
</evidence>
<sequence>MSNESVTVQLKQKKDFQFEINFGNSLPTILGDEPPPIGEGKGPSPAQFLAAAVGNCLSDSLFFAIKKYNGNPEPIECDVTATIGRNEQGRLRITHMHAAIQLGAAAEDLSHLERVLTQFEAFCTVTQSVGQGIPIDISITDANGKKLK</sequence>
<dbReference type="SUPFAM" id="SSF82784">
    <property type="entry name" value="OsmC-like"/>
    <property type="match status" value="1"/>
</dbReference>
<gene>
    <name evidence="1" type="ORF">CJO09_04560</name>
</gene>
<reference evidence="1 2" key="1">
    <citation type="submission" date="2017-08" db="EMBL/GenBank/DDBJ databases">
        <title>Pusillimonas indicus sp. nov., a member of the family Alcaligenaceae isolated from surface seawater.</title>
        <authorList>
            <person name="Li J."/>
        </authorList>
    </citation>
    <scope>NUCLEOTIDE SEQUENCE [LARGE SCALE GENOMIC DNA]</scope>
    <source>
        <strain evidence="1 2">17-4A</strain>
    </source>
</reference>
<protein>
    <submittedName>
        <fullName evidence="1">Peroxiredoxin</fullName>
    </submittedName>
</protein>